<name>A0A9D1PIH2_9FIRM</name>
<dbReference type="AlphaFoldDB" id="A0A9D1PIH2"/>
<dbReference type="EMBL" id="DXIE01000034">
    <property type="protein sequence ID" value="HIV62380.1"/>
    <property type="molecule type" value="Genomic_DNA"/>
</dbReference>
<accession>A0A9D1PIH2</accession>
<evidence type="ECO:0000313" key="1">
    <source>
        <dbReference type="EMBL" id="HIV62380.1"/>
    </source>
</evidence>
<proteinExistence type="predicted"/>
<reference evidence="1" key="2">
    <citation type="submission" date="2021-04" db="EMBL/GenBank/DDBJ databases">
        <authorList>
            <person name="Gilroy R."/>
        </authorList>
    </citation>
    <scope>NUCLEOTIDE SEQUENCE</scope>
    <source>
        <strain evidence="1">CHK193-4272</strain>
    </source>
</reference>
<reference evidence="1" key="1">
    <citation type="journal article" date="2021" name="PeerJ">
        <title>Extensive microbial diversity within the chicken gut microbiome revealed by metagenomics and culture.</title>
        <authorList>
            <person name="Gilroy R."/>
            <person name="Ravi A."/>
            <person name="Getino M."/>
            <person name="Pursley I."/>
            <person name="Horton D.L."/>
            <person name="Alikhan N.F."/>
            <person name="Baker D."/>
            <person name="Gharbi K."/>
            <person name="Hall N."/>
            <person name="Watson M."/>
            <person name="Adriaenssens E.M."/>
            <person name="Foster-Nyarko E."/>
            <person name="Jarju S."/>
            <person name="Secka A."/>
            <person name="Antonio M."/>
            <person name="Oren A."/>
            <person name="Chaudhuri R.R."/>
            <person name="La Ragione R."/>
            <person name="Hildebrand F."/>
            <person name="Pallen M.J."/>
        </authorList>
    </citation>
    <scope>NUCLEOTIDE SEQUENCE</scope>
    <source>
        <strain evidence="1">CHK193-4272</strain>
    </source>
</reference>
<evidence type="ECO:0000313" key="2">
    <source>
        <dbReference type="Proteomes" id="UP000886808"/>
    </source>
</evidence>
<sequence>MDLFEKYKKLNINGELISLEYREIGDPYFCYPINAKVIGFEGTILYCFLPEYGDMVFAVNPESFADMYVYPIASNFEDFIRLILACGSANPAEQVIWMNKEQFNEHLTDEKQRETKQQREILSLLQSEFSLTPMINPFEYVKALQKAFDYSKIRYSDEYYDLISGNNANFEFEPVFIEIKK</sequence>
<dbReference type="Proteomes" id="UP000886808">
    <property type="component" value="Unassembled WGS sequence"/>
</dbReference>
<organism evidence="1 2">
    <name type="scientific">Candidatus Butyricicoccus avistercoris</name>
    <dbReference type="NCBI Taxonomy" id="2838518"/>
    <lineage>
        <taxon>Bacteria</taxon>
        <taxon>Bacillati</taxon>
        <taxon>Bacillota</taxon>
        <taxon>Clostridia</taxon>
        <taxon>Eubacteriales</taxon>
        <taxon>Butyricicoccaceae</taxon>
        <taxon>Butyricicoccus</taxon>
    </lineage>
</organism>
<gene>
    <name evidence="1" type="ORF">H9746_06035</name>
</gene>
<protein>
    <submittedName>
        <fullName evidence="1">Uncharacterized protein</fullName>
    </submittedName>
</protein>
<comment type="caution">
    <text evidence="1">The sequence shown here is derived from an EMBL/GenBank/DDBJ whole genome shotgun (WGS) entry which is preliminary data.</text>
</comment>